<protein>
    <submittedName>
        <fullName evidence="2">Uncharacterized protein</fullName>
    </submittedName>
</protein>
<dbReference type="EMBL" id="JASPKY010000080">
    <property type="protein sequence ID" value="KAK9738928.1"/>
    <property type="molecule type" value="Genomic_DNA"/>
</dbReference>
<gene>
    <name evidence="2" type="ORF">QE152_g9438</name>
</gene>
<evidence type="ECO:0000313" key="3">
    <source>
        <dbReference type="Proteomes" id="UP001458880"/>
    </source>
</evidence>
<accession>A0AAW1M0S3</accession>
<organism evidence="2 3">
    <name type="scientific">Popillia japonica</name>
    <name type="common">Japanese beetle</name>
    <dbReference type="NCBI Taxonomy" id="7064"/>
    <lineage>
        <taxon>Eukaryota</taxon>
        <taxon>Metazoa</taxon>
        <taxon>Ecdysozoa</taxon>
        <taxon>Arthropoda</taxon>
        <taxon>Hexapoda</taxon>
        <taxon>Insecta</taxon>
        <taxon>Pterygota</taxon>
        <taxon>Neoptera</taxon>
        <taxon>Endopterygota</taxon>
        <taxon>Coleoptera</taxon>
        <taxon>Polyphaga</taxon>
        <taxon>Scarabaeiformia</taxon>
        <taxon>Scarabaeidae</taxon>
        <taxon>Rutelinae</taxon>
        <taxon>Popillia</taxon>
    </lineage>
</organism>
<name>A0AAW1M0S3_POPJA</name>
<dbReference type="Proteomes" id="UP001458880">
    <property type="component" value="Unassembled WGS sequence"/>
</dbReference>
<feature type="region of interest" description="Disordered" evidence="1">
    <location>
        <begin position="16"/>
        <end position="62"/>
    </location>
</feature>
<evidence type="ECO:0000313" key="2">
    <source>
        <dbReference type="EMBL" id="KAK9738928.1"/>
    </source>
</evidence>
<sequence length="147" mass="16293">MAKKFLSHAELAEILENLSDDDMQPVNLESDGKDENEEDNISTASKTEDVREASEEESEELDIPVASISKFIAKDGSVWSSQPSSTGRAHLCNIIKFKMHKVILPPAPGQNIEDSIDAFSIFINEAVLNEIVSHTNREVERVLIDTP</sequence>
<proteinExistence type="predicted"/>
<comment type="caution">
    <text evidence="2">The sequence shown here is derived from an EMBL/GenBank/DDBJ whole genome shotgun (WGS) entry which is preliminary data.</text>
</comment>
<reference evidence="2 3" key="1">
    <citation type="journal article" date="2024" name="BMC Genomics">
        <title>De novo assembly and annotation of Popillia japonica's genome with initial clues to its potential as an invasive pest.</title>
        <authorList>
            <person name="Cucini C."/>
            <person name="Boschi S."/>
            <person name="Funari R."/>
            <person name="Cardaioli E."/>
            <person name="Iannotti N."/>
            <person name="Marturano G."/>
            <person name="Paoli F."/>
            <person name="Bruttini M."/>
            <person name="Carapelli A."/>
            <person name="Frati F."/>
            <person name="Nardi F."/>
        </authorList>
    </citation>
    <scope>NUCLEOTIDE SEQUENCE [LARGE SCALE GENOMIC DNA]</scope>
    <source>
        <strain evidence="2">DMR45628</strain>
    </source>
</reference>
<keyword evidence="3" id="KW-1185">Reference proteome</keyword>
<evidence type="ECO:0000256" key="1">
    <source>
        <dbReference type="SAM" id="MobiDB-lite"/>
    </source>
</evidence>
<dbReference type="AlphaFoldDB" id="A0AAW1M0S3"/>